<reference evidence="5" key="1">
    <citation type="submission" date="2020-12" db="UniProtKB">
        <authorList>
            <consortium name="WormBaseParasite"/>
        </authorList>
    </citation>
    <scope>IDENTIFICATION</scope>
    <source>
        <strain evidence="5">MHco3</strain>
    </source>
</reference>
<evidence type="ECO:0000313" key="4">
    <source>
        <dbReference type="Proteomes" id="UP000025227"/>
    </source>
</evidence>
<dbReference type="OMA" id="NSECEIA"/>
<sequence length="156" mass="17336">MNQVTYLGNVISAAGRRLDPKKIDAIAQMPRPKDAAQDRSFLGLINHCGAFLPKMRQLRAPLDALLKKGASFEWNSECETALERAREVITSDLLLTRYDYDPKLPIILAADASDYGIGVVISHRYPDGTINGFYLVAVYELEASPRSLKGKARRTL</sequence>
<organism evidence="4 5">
    <name type="scientific">Haemonchus contortus</name>
    <name type="common">Barber pole worm</name>
    <dbReference type="NCBI Taxonomy" id="6289"/>
    <lineage>
        <taxon>Eukaryota</taxon>
        <taxon>Metazoa</taxon>
        <taxon>Ecdysozoa</taxon>
        <taxon>Nematoda</taxon>
        <taxon>Chromadorea</taxon>
        <taxon>Rhabditida</taxon>
        <taxon>Rhabditina</taxon>
        <taxon>Rhabditomorpha</taxon>
        <taxon>Strongyloidea</taxon>
        <taxon>Trichostrongylidae</taxon>
        <taxon>Haemonchus</taxon>
    </lineage>
</organism>
<keyword evidence="4" id="KW-1185">Reference proteome</keyword>
<dbReference type="EC" id="2.7.7.49" evidence="1"/>
<dbReference type="InterPro" id="IPR043128">
    <property type="entry name" value="Rev_trsase/Diguanyl_cyclase"/>
</dbReference>
<evidence type="ECO:0000256" key="1">
    <source>
        <dbReference type="ARBA" id="ARBA00012493"/>
    </source>
</evidence>
<dbReference type="PANTHER" id="PTHR37984:SF5">
    <property type="entry name" value="PROTEIN NYNRIN-LIKE"/>
    <property type="match status" value="1"/>
</dbReference>
<dbReference type="Proteomes" id="UP000025227">
    <property type="component" value="Unplaced"/>
</dbReference>
<evidence type="ECO:0000313" key="5">
    <source>
        <dbReference type="WBParaSite" id="HCON_00143810-00001"/>
    </source>
</evidence>
<feature type="domain" description="Reverse transcriptase/retrotransposon-derived protein RNase H-like" evidence="3">
    <location>
        <begin position="74"/>
        <end position="129"/>
    </location>
</feature>
<protein>
    <recommendedName>
        <fullName evidence="1">RNA-directed DNA polymerase</fullName>
        <ecNumber evidence="1">2.7.7.49</ecNumber>
    </recommendedName>
</protein>
<proteinExistence type="predicted"/>
<dbReference type="InterPro" id="IPR050951">
    <property type="entry name" value="Retrovirus_Pol_polyprotein"/>
</dbReference>
<keyword evidence="2" id="KW-0511">Multifunctional enzyme</keyword>
<dbReference type="SUPFAM" id="SSF56672">
    <property type="entry name" value="DNA/RNA polymerases"/>
    <property type="match status" value="1"/>
</dbReference>
<dbReference type="InterPro" id="IPR041577">
    <property type="entry name" value="RT_RNaseH_2"/>
</dbReference>
<dbReference type="FunFam" id="3.30.70.270:FF:000020">
    <property type="entry name" value="Transposon Tf2-6 polyprotein-like Protein"/>
    <property type="match status" value="1"/>
</dbReference>
<evidence type="ECO:0000259" key="3">
    <source>
        <dbReference type="Pfam" id="PF17919"/>
    </source>
</evidence>
<evidence type="ECO:0000256" key="2">
    <source>
        <dbReference type="ARBA" id="ARBA00023268"/>
    </source>
</evidence>
<dbReference type="Pfam" id="PF17919">
    <property type="entry name" value="RT_RNaseH_2"/>
    <property type="match status" value="1"/>
</dbReference>
<accession>A0A7I5ECP9</accession>
<dbReference type="OrthoDB" id="5841601at2759"/>
<dbReference type="Gene3D" id="3.30.70.270">
    <property type="match status" value="1"/>
</dbReference>
<name>A0A7I5ECP9_HAECO</name>
<dbReference type="PANTHER" id="PTHR37984">
    <property type="entry name" value="PROTEIN CBG26694"/>
    <property type="match status" value="1"/>
</dbReference>
<dbReference type="GO" id="GO:0003964">
    <property type="term" value="F:RNA-directed DNA polymerase activity"/>
    <property type="evidence" value="ECO:0007669"/>
    <property type="project" value="UniProtKB-EC"/>
</dbReference>
<dbReference type="AlphaFoldDB" id="A0A7I5ECP9"/>
<dbReference type="InterPro" id="IPR043502">
    <property type="entry name" value="DNA/RNA_pol_sf"/>
</dbReference>
<dbReference type="WBParaSite" id="HCON_00143810-00001">
    <property type="protein sequence ID" value="HCON_00143810-00001"/>
    <property type="gene ID" value="HCON_00143810"/>
</dbReference>